<comment type="catalytic activity">
    <reaction evidence="1">
        <text>alpha-D-glucose 6-phosphate = beta-D-glucose 6-phosphate</text>
        <dbReference type="Rhea" id="RHEA:16249"/>
        <dbReference type="ChEBI" id="CHEBI:58225"/>
        <dbReference type="ChEBI" id="CHEBI:58247"/>
        <dbReference type="EC" id="5.1.3.15"/>
    </reaction>
</comment>
<dbReference type="Gene3D" id="2.70.98.10">
    <property type="match status" value="1"/>
</dbReference>
<dbReference type="GO" id="GO:0047938">
    <property type="term" value="F:glucose-6-phosphate 1-epimerase activity"/>
    <property type="evidence" value="ECO:0007669"/>
    <property type="project" value="UniProtKB-UniRule"/>
</dbReference>
<dbReference type="AlphaFoldDB" id="A0AAX4NYG0"/>
<sequence>MDDKVHIAHPSGARACVYLHGAHLTSWKTASGQEQIFLSKEAVFKPPKAIRGGVPICFPQFSDFGPLETSHGFARNTRWSIFEREGDTVVLKLTSEDDNFLEKFGCEDSFTLSVRYTITDFQLFTRITVTNTGGEEMAYTTALHTYFRVEDVTKARVEGLYRVGYLDSLDGRVMKTEENPCISISEEVDRIYLSTPPTVRLVDPIGKRVLTIEKYNLPDIVVWNPWVDKARRTGDLGDDEYKEMLCVETGCIKPAIKLAPGTVWKAEQIVTSKNNVSIP</sequence>
<dbReference type="EMBL" id="CP151501">
    <property type="protein sequence ID" value="WZN58916.1"/>
    <property type="molecule type" value="Genomic_DNA"/>
</dbReference>
<dbReference type="GO" id="GO:0005975">
    <property type="term" value="P:carbohydrate metabolic process"/>
    <property type="evidence" value="ECO:0007669"/>
    <property type="project" value="InterPro"/>
</dbReference>
<dbReference type="InterPro" id="IPR025532">
    <property type="entry name" value="G6P_1-epimerase"/>
</dbReference>
<protein>
    <recommendedName>
        <fullName evidence="3 5">glucose-6-phosphate 1-epimerase</fullName>
        <ecNumber evidence="3 5">5.1.3.15</ecNumber>
    </recommendedName>
</protein>
<dbReference type="GO" id="GO:0005737">
    <property type="term" value="C:cytoplasm"/>
    <property type="evidence" value="ECO:0007669"/>
    <property type="project" value="TreeGrafter"/>
</dbReference>
<dbReference type="Pfam" id="PF01263">
    <property type="entry name" value="Aldose_epim"/>
    <property type="match status" value="1"/>
</dbReference>
<dbReference type="PIRSF" id="PIRSF016020">
    <property type="entry name" value="PHexose_mutarotase"/>
    <property type="match status" value="1"/>
</dbReference>
<dbReference type="PANTHER" id="PTHR11122:SF13">
    <property type="entry name" value="GLUCOSE-6-PHOSPHATE 1-EPIMERASE"/>
    <property type="match status" value="1"/>
</dbReference>
<evidence type="ECO:0000256" key="4">
    <source>
        <dbReference type="ARBA" id="ARBA00023235"/>
    </source>
</evidence>
<reference evidence="7 8" key="1">
    <citation type="submission" date="2024-03" db="EMBL/GenBank/DDBJ databases">
        <title>Complete genome sequence of the green alga Chloropicon roscoffensis RCC1871.</title>
        <authorList>
            <person name="Lemieux C."/>
            <person name="Pombert J.-F."/>
            <person name="Otis C."/>
            <person name="Turmel M."/>
        </authorList>
    </citation>
    <scope>NUCLEOTIDE SEQUENCE [LARGE SCALE GENOMIC DNA]</scope>
    <source>
        <strain evidence="7 8">RCC1871</strain>
    </source>
</reference>
<feature type="active site" evidence="6">
    <location>
        <position position="248"/>
    </location>
</feature>
<evidence type="ECO:0000256" key="6">
    <source>
        <dbReference type="PIRSR" id="PIRSR016020-1"/>
    </source>
</evidence>
<gene>
    <name evidence="7" type="ORF">HKI87_01g04410</name>
</gene>
<evidence type="ECO:0000256" key="3">
    <source>
        <dbReference type="ARBA" id="ARBA00012083"/>
    </source>
</evidence>
<keyword evidence="4 5" id="KW-0413">Isomerase</keyword>
<proteinExistence type="inferred from homology"/>
<dbReference type="SUPFAM" id="SSF74650">
    <property type="entry name" value="Galactose mutarotase-like"/>
    <property type="match status" value="1"/>
</dbReference>
<evidence type="ECO:0000256" key="1">
    <source>
        <dbReference type="ARBA" id="ARBA00001096"/>
    </source>
</evidence>
<evidence type="ECO:0000313" key="7">
    <source>
        <dbReference type="EMBL" id="WZN58916.1"/>
    </source>
</evidence>
<dbReference type="GO" id="GO:0030246">
    <property type="term" value="F:carbohydrate binding"/>
    <property type="evidence" value="ECO:0007669"/>
    <property type="project" value="UniProtKB-UniRule"/>
</dbReference>
<name>A0AAX4NYG0_9CHLO</name>
<keyword evidence="8" id="KW-1185">Reference proteome</keyword>
<evidence type="ECO:0000256" key="5">
    <source>
        <dbReference type="PIRNR" id="PIRNR016020"/>
    </source>
</evidence>
<dbReference type="InterPro" id="IPR014718">
    <property type="entry name" value="GH-type_carb-bd"/>
</dbReference>
<dbReference type="InterPro" id="IPR008183">
    <property type="entry name" value="Aldose_1/G6P_1-epimerase"/>
</dbReference>
<dbReference type="Proteomes" id="UP001472866">
    <property type="component" value="Chromosome 01"/>
</dbReference>
<dbReference type="InterPro" id="IPR011013">
    <property type="entry name" value="Gal_mutarotase_sf_dom"/>
</dbReference>
<evidence type="ECO:0000256" key="2">
    <source>
        <dbReference type="ARBA" id="ARBA00005866"/>
    </source>
</evidence>
<dbReference type="EC" id="5.1.3.15" evidence="3 5"/>
<feature type="active site" evidence="6">
    <location>
        <position position="144"/>
    </location>
</feature>
<evidence type="ECO:0000313" key="8">
    <source>
        <dbReference type="Proteomes" id="UP001472866"/>
    </source>
</evidence>
<dbReference type="PANTHER" id="PTHR11122">
    <property type="entry name" value="APOSPORY-ASSOCIATED PROTEIN C-RELATED"/>
    <property type="match status" value="1"/>
</dbReference>
<dbReference type="CDD" id="cd09020">
    <property type="entry name" value="D-hex-6-P-epi_like"/>
    <property type="match status" value="1"/>
</dbReference>
<comment type="similarity">
    <text evidence="2 5">Belongs to the glucose-6-phosphate 1-epimerase family.</text>
</comment>
<organism evidence="7 8">
    <name type="scientific">Chloropicon roscoffensis</name>
    <dbReference type="NCBI Taxonomy" id="1461544"/>
    <lineage>
        <taxon>Eukaryota</taxon>
        <taxon>Viridiplantae</taxon>
        <taxon>Chlorophyta</taxon>
        <taxon>Chloropicophyceae</taxon>
        <taxon>Chloropicales</taxon>
        <taxon>Chloropicaceae</taxon>
        <taxon>Chloropicon</taxon>
    </lineage>
</organism>
<accession>A0AAX4NYG0</accession>